<dbReference type="EMBL" id="MG839019">
    <property type="protein sequence ID" value="AUX82898.2"/>
    <property type="molecule type" value="Genomic_DNA"/>
</dbReference>
<gene>
    <name evidence="1" type="primary">62</name>
    <name evidence="1" type="ORF">PBI_HAMLET_62</name>
</gene>
<evidence type="ECO:0000313" key="1">
    <source>
        <dbReference type="EMBL" id="AUX82898.2"/>
    </source>
</evidence>
<accession>A0A2L0HMD8</accession>
<keyword evidence="2" id="KW-1185">Reference proteome</keyword>
<sequence>MACRWLGGNIAVAHVAGMRYTCPMPNSQPQQGVCTQLIHSGVTFHSMLLDLYIPVSLTTPWGEVFVWSEGDMKYLSERNPMRQLSLESGVVSILRPDAHWEISDSS</sequence>
<dbReference type="Proteomes" id="UP000241477">
    <property type="component" value="Segment"/>
</dbReference>
<reference evidence="1 2" key="1">
    <citation type="submission" date="2018-01" db="EMBL/GenBank/DDBJ databases">
        <authorList>
            <person name="Gentille G.M."/>
            <person name="Betsko A.J."/>
            <person name="Kukan E.N."/>
            <person name="Garlena R.A."/>
            <person name="Russell D.A."/>
            <person name="Pope W.H."/>
            <person name="Jacobs-Sera D."/>
            <person name="Hatfull G.F."/>
        </authorList>
    </citation>
    <scope>NUCLEOTIDE SEQUENCE [LARGE SCALE GENOMIC DNA]</scope>
</reference>
<name>A0A2L0HMD8_9CAUD</name>
<organism evidence="1 2">
    <name type="scientific">Microbacterium phage Hamlet</name>
    <dbReference type="NCBI Taxonomy" id="2079583"/>
    <lineage>
        <taxon>Viruses</taxon>
        <taxon>Duplodnaviria</taxon>
        <taxon>Heunggongvirae</taxon>
        <taxon>Uroviricota</taxon>
        <taxon>Caudoviricetes</taxon>
        <taxon>Ilzatvirus</taxon>
        <taxon>Ilzatvirus hamlet</taxon>
    </lineage>
</organism>
<protein>
    <submittedName>
        <fullName evidence="1">Uncharacterized protein</fullName>
    </submittedName>
</protein>
<proteinExistence type="predicted"/>
<evidence type="ECO:0000313" key="2">
    <source>
        <dbReference type="Proteomes" id="UP000241477"/>
    </source>
</evidence>